<dbReference type="AlphaFoldDB" id="A0A1Q5UM52"/>
<gene>
    <name evidence="1" type="ORF">PENSUB_732</name>
</gene>
<reference evidence="1 2" key="1">
    <citation type="submission" date="2016-10" db="EMBL/GenBank/DDBJ databases">
        <title>Genome sequence of the ascomycete fungus Penicillium subrubescens.</title>
        <authorList>
            <person name="De Vries R.P."/>
            <person name="Peng M."/>
            <person name="Dilokpimol A."/>
            <person name="Hilden K."/>
            <person name="Makela M.R."/>
            <person name="Grigoriev I."/>
            <person name="Riley R."/>
            <person name="Granchi Z."/>
        </authorList>
    </citation>
    <scope>NUCLEOTIDE SEQUENCE [LARGE SCALE GENOMIC DNA]</scope>
    <source>
        <strain evidence="1 2">CBS 132785</strain>
    </source>
</reference>
<organism evidence="1 2">
    <name type="scientific">Penicillium subrubescens</name>
    <dbReference type="NCBI Taxonomy" id="1316194"/>
    <lineage>
        <taxon>Eukaryota</taxon>
        <taxon>Fungi</taxon>
        <taxon>Dikarya</taxon>
        <taxon>Ascomycota</taxon>
        <taxon>Pezizomycotina</taxon>
        <taxon>Eurotiomycetes</taxon>
        <taxon>Eurotiomycetidae</taxon>
        <taxon>Eurotiales</taxon>
        <taxon>Aspergillaceae</taxon>
        <taxon>Penicillium</taxon>
    </lineage>
</organism>
<name>A0A1Q5UM52_9EURO</name>
<evidence type="ECO:0000313" key="2">
    <source>
        <dbReference type="Proteomes" id="UP000186955"/>
    </source>
</evidence>
<protein>
    <submittedName>
        <fullName evidence="1">Uncharacterized protein</fullName>
    </submittedName>
</protein>
<proteinExistence type="predicted"/>
<keyword evidence="2" id="KW-1185">Reference proteome</keyword>
<dbReference type="InterPro" id="IPR010775">
    <property type="entry name" value="DUF1365"/>
</dbReference>
<dbReference type="Pfam" id="PF07103">
    <property type="entry name" value="DUF1365"/>
    <property type="match status" value="1"/>
</dbReference>
<dbReference type="Proteomes" id="UP000186955">
    <property type="component" value="Unassembled WGS sequence"/>
</dbReference>
<comment type="caution">
    <text evidence="1">The sequence shown here is derived from an EMBL/GenBank/DDBJ whole genome shotgun (WGS) entry which is preliminary data.</text>
</comment>
<dbReference type="STRING" id="1316194.A0A1Q5UM52"/>
<accession>A0A1Q5UM52</accession>
<evidence type="ECO:0000313" key="1">
    <source>
        <dbReference type="EMBL" id="OKP13541.1"/>
    </source>
</evidence>
<sequence length="452" mass="51502">MEINNSYGEKKNAFCRLTREENSIFDKAKTSAILSTTSGRGPRGIQTVRFMSSAPTAKYYKGSWGKDIFASPFEKVEGWFNLRFMDPLDSLPEKGGPLHSNMTLMSLEGKPKLSSRLFSSEIPLDPLSASSWELTIFLLRWSFVIPSSIGRIVVEALRIRFRGNMPYLNKPETKKNNIPRNASKPERTLEQFFRMYLSYLVKQCQFPLEVIYTPAKSLHLCPISISSPVKDRALAPPPVLKIQPLTPRFYTNIAKYPDAKLGFPAEIENMPQVSDPISQRLWVSDPALLKNLIDTENPCTGLEKVNPCSPSASRLLWQSTSTGKSFMDNFTDSHCSSTLRTTYRAARIHCYLTEKFAWGSYKVATVYGILLRAIIMRLVWKGLWQMQCNLATVWFADGFAGYNYYNEAKSRHEFAMAEEEKRLARNRKLMDAYGSKDSLHDVQQALDTYHAR</sequence>
<dbReference type="EMBL" id="MNBE01000128">
    <property type="protein sequence ID" value="OKP13541.1"/>
    <property type="molecule type" value="Genomic_DNA"/>
</dbReference>